<name>A0A072THS3_MEDTR</name>
<dbReference type="InterPro" id="IPR021109">
    <property type="entry name" value="Peptidase_aspartic_dom_sf"/>
</dbReference>
<evidence type="ECO:0008006" key="5">
    <source>
        <dbReference type="Google" id="ProtNLM"/>
    </source>
</evidence>
<feature type="region of interest" description="Disordered" evidence="1">
    <location>
        <begin position="185"/>
        <end position="208"/>
    </location>
</feature>
<dbReference type="EMBL" id="KL402767">
    <property type="protein sequence ID" value="KEH17119.1"/>
    <property type="molecule type" value="Genomic_DNA"/>
</dbReference>
<keyword evidence="4" id="KW-1185">Reference proteome</keyword>
<reference evidence="2 4" key="1">
    <citation type="journal article" date="2011" name="Nature">
        <title>The Medicago genome provides insight into the evolution of rhizobial symbioses.</title>
        <authorList>
            <person name="Young N.D."/>
            <person name="Debelle F."/>
            <person name="Oldroyd G.E."/>
            <person name="Geurts R."/>
            <person name="Cannon S.B."/>
            <person name="Udvardi M.K."/>
            <person name="Benedito V.A."/>
            <person name="Mayer K.F."/>
            <person name="Gouzy J."/>
            <person name="Schoof H."/>
            <person name="Van de Peer Y."/>
            <person name="Proost S."/>
            <person name="Cook D.R."/>
            <person name="Meyers B.C."/>
            <person name="Spannagl M."/>
            <person name="Cheung F."/>
            <person name="De Mita S."/>
            <person name="Krishnakumar V."/>
            <person name="Gundlach H."/>
            <person name="Zhou S."/>
            <person name="Mudge J."/>
            <person name="Bharti A.K."/>
            <person name="Murray J.D."/>
            <person name="Naoumkina M.A."/>
            <person name="Rosen B."/>
            <person name="Silverstein K.A."/>
            <person name="Tang H."/>
            <person name="Rombauts S."/>
            <person name="Zhao P.X."/>
            <person name="Zhou P."/>
            <person name="Barbe V."/>
            <person name="Bardou P."/>
            <person name="Bechner M."/>
            <person name="Bellec A."/>
            <person name="Berger A."/>
            <person name="Berges H."/>
            <person name="Bidwell S."/>
            <person name="Bisseling T."/>
            <person name="Choisne N."/>
            <person name="Couloux A."/>
            <person name="Denny R."/>
            <person name="Deshpande S."/>
            <person name="Dai X."/>
            <person name="Doyle J.J."/>
            <person name="Dudez A.M."/>
            <person name="Farmer A.D."/>
            <person name="Fouteau S."/>
            <person name="Franken C."/>
            <person name="Gibelin C."/>
            <person name="Gish J."/>
            <person name="Goldstein S."/>
            <person name="Gonzalez A.J."/>
            <person name="Green P.J."/>
            <person name="Hallab A."/>
            <person name="Hartog M."/>
            <person name="Hua A."/>
            <person name="Humphray S.J."/>
            <person name="Jeong D.H."/>
            <person name="Jing Y."/>
            <person name="Jocker A."/>
            <person name="Kenton S.M."/>
            <person name="Kim D.J."/>
            <person name="Klee K."/>
            <person name="Lai H."/>
            <person name="Lang C."/>
            <person name="Lin S."/>
            <person name="Macmil S.L."/>
            <person name="Magdelenat G."/>
            <person name="Matthews L."/>
            <person name="McCorrison J."/>
            <person name="Monaghan E.L."/>
            <person name="Mun J.H."/>
            <person name="Najar F.Z."/>
            <person name="Nicholson C."/>
            <person name="Noirot C."/>
            <person name="O'Bleness M."/>
            <person name="Paule C.R."/>
            <person name="Poulain J."/>
            <person name="Prion F."/>
            <person name="Qin B."/>
            <person name="Qu C."/>
            <person name="Retzel E.F."/>
            <person name="Riddle C."/>
            <person name="Sallet E."/>
            <person name="Samain S."/>
            <person name="Samson N."/>
            <person name="Sanders I."/>
            <person name="Saurat O."/>
            <person name="Scarpelli C."/>
            <person name="Schiex T."/>
            <person name="Segurens B."/>
            <person name="Severin A.J."/>
            <person name="Sherrier D.J."/>
            <person name="Shi R."/>
            <person name="Sims S."/>
            <person name="Singer S.R."/>
            <person name="Sinharoy S."/>
            <person name="Sterck L."/>
            <person name="Viollet A."/>
            <person name="Wang B.B."/>
            <person name="Wang K."/>
            <person name="Wang M."/>
            <person name="Wang X."/>
            <person name="Warfsmann J."/>
            <person name="Weissenbach J."/>
            <person name="White D.D."/>
            <person name="White J.D."/>
            <person name="Wiley G.B."/>
            <person name="Wincker P."/>
            <person name="Xing Y."/>
            <person name="Yang L."/>
            <person name="Yao Z."/>
            <person name="Ying F."/>
            <person name="Zhai J."/>
            <person name="Zhou L."/>
            <person name="Zuber A."/>
            <person name="Denarie J."/>
            <person name="Dixon R.A."/>
            <person name="May G.D."/>
            <person name="Schwartz D.C."/>
            <person name="Rogers J."/>
            <person name="Quetier F."/>
            <person name="Town C.D."/>
            <person name="Roe B.A."/>
        </authorList>
    </citation>
    <scope>NUCLEOTIDE SEQUENCE [LARGE SCALE GENOMIC DNA]</scope>
    <source>
        <strain evidence="2">A17</strain>
        <strain evidence="3 4">cv. Jemalong A17</strain>
    </source>
</reference>
<dbReference type="Proteomes" id="UP000002051">
    <property type="component" value="Unassembled WGS sequence"/>
</dbReference>
<evidence type="ECO:0000313" key="2">
    <source>
        <dbReference type="EMBL" id="KEH17119.1"/>
    </source>
</evidence>
<proteinExistence type="predicted"/>
<accession>A0A072THS3</accession>
<sequence length="208" mass="23070">MASRCFHLVNIPFGEALDQMPVYAKFMKVLLTGRIKPKDDENIALSENCCAILQKKLPPKLKNPGAFIIPCSIGPVDIGRALCDLGASINLMPLSMMKKLGCGEPKPKRMTLTLAYRKLKNPKCYRVDVVEEILEDNSREPQPTHPTERAIVNSIESCEHNEDLEGKECVKQLEASKQELEPVKIEEILGENSMGAPTLSAEGEKNPK</sequence>
<evidence type="ECO:0000313" key="4">
    <source>
        <dbReference type="Proteomes" id="UP000002051"/>
    </source>
</evidence>
<protein>
    <recommendedName>
        <fullName evidence="5">Gag-asp_proteas domain-containing protein</fullName>
    </recommendedName>
</protein>
<evidence type="ECO:0000256" key="1">
    <source>
        <dbReference type="SAM" id="MobiDB-lite"/>
    </source>
</evidence>
<organism evidence="2 4">
    <name type="scientific">Medicago truncatula</name>
    <name type="common">Barrel medic</name>
    <name type="synonym">Medicago tribuloides</name>
    <dbReference type="NCBI Taxonomy" id="3880"/>
    <lineage>
        <taxon>Eukaryota</taxon>
        <taxon>Viridiplantae</taxon>
        <taxon>Streptophyta</taxon>
        <taxon>Embryophyta</taxon>
        <taxon>Tracheophyta</taxon>
        <taxon>Spermatophyta</taxon>
        <taxon>Magnoliopsida</taxon>
        <taxon>eudicotyledons</taxon>
        <taxon>Gunneridae</taxon>
        <taxon>Pentapetalae</taxon>
        <taxon>rosids</taxon>
        <taxon>fabids</taxon>
        <taxon>Fabales</taxon>
        <taxon>Fabaceae</taxon>
        <taxon>Papilionoideae</taxon>
        <taxon>50 kb inversion clade</taxon>
        <taxon>NPAAA clade</taxon>
        <taxon>Hologalegina</taxon>
        <taxon>IRL clade</taxon>
        <taxon>Trifolieae</taxon>
        <taxon>Medicago</taxon>
    </lineage>
</organism>
<dbReference type="PANTHER" id="PTHR33067">
    <property type="entry name" value="RNA-DIRECTED DNA POLYMERASE-RELATED"/>
    <property type="match status" value="1"/>
</dbReference>
<dbReference type="EnsemblPlants" id="KEH17119">
    <property type="protein sequence ID" value="KEH17119"/>
    <property type="gene ID" value="MTR_0042s0100"/>
</dbReference>
<gene>
    <name evidence="2" type="ORF">MTR_0042s0100</name>
</gene>
<evidence type="ECO:0000313" key="3">
    <source>
        <dbReference type="EnsemblPlants" id="KEH17119"/>
    </source>
</evidence>
<reference evidence="2 4" key="2">
    <citation type="journal article" date="2014" name="BMC Genomics">
        <title>An improved genome release (version Mt4.0) for the model legume Medicago truncatula.</title>
        <authorList>
            <person name="Tang H."/>
            <person name="Krishnakumar V."/>
            <person name="Bidwell S."/>
            <person name="Rosen B."/>
            <person name="Chan A."/>
            <person name="Zhou S."/>
            <person name="Gentzbittel L."/>
            <person name="Childs K.L."/>
            <person name="Yandell M."/>
            <person name="Gundlach H."/>
            <person name="Mayer K.F."/>
            <person name="Schwartz D.C."/>
            <person name="Town C.D."/>
        </authorList>
    </citation>
    <scope>GENOME REANNOTATION</scope>
    <source>
        <strain evidence="2">A17</strain>
        <strain evidence="3 4">cv. Jemalong A17</strain>
    </source>
</reference>
<dbReference type="PANTHER" id="PTHR33067:SF39">
    <property type="entry name" value="TRANSCRIPTION FACTOR INTERACTOR AND REGULATOR CCHC(ZN) FAMILY"/>
    <property type="match status" value="1"/>
</dbReference>
<dbReference type="Gene3D" id="2.40.70.10">
    <property type="entry name" value="Acid Proteases"/>
    <property type="match status" value="1"/>
</dbReference>
<dbReference type="AlphaFoldDB" id="A0A072THS3"/>
<dbReference type="HOGENOM" id="CLU_1322671_0_0_1"/>
<reference evidence="3" key="3">
    <citation type="submission" date="2015-06" db="UniProtKB">
        <authorList>
            <consortium name="EnsemblPlants"/>
        </authorList>
    </citation>
    <scope>IDENTIFICATION</scope>
    <source>
        <strain evidence="3">cv. Jemalong A17</strain>
    </source>
</reference>